<feature type="domain" description="AAA" evidence="2">
    <location>
        <begin position="146"/>
        <end position="308"/>
    </location>
</feature>
<sequence length="422" mass="45341">MSITASVLILSTDEKIVDEAKLAFDGLGENTPRFRLVKQSGHLFEALRTQPISLVLIEFTADPQELTAVVGQIRSASPGTRVAAILRPEGFPESVNESAVLIDAMRCGVCDFLRRPLSTADLSRLIQQASSDDDRDSHIQSRPLGRVVSFISNKGGVGKSTLSTNAAVAIARRGKQSVLLIDGSIQMGVAAALLDLRPSATLTDLARESDRLDPTMIRQTAAVHSSGLHLLAAPADAVEAMEIDDLLMARVITLARQTYDVVIVDTFPMFDQVVIAALDLSDRVYVVLENVVPTLLGGVKLLSVLERIGYPASRQSIILNREQRVTGSLTVDDVAEQMQRDIDHVLPFEKKVMAAANCGVPIAMATLRFSGFSRALEQLANDVAGHLDPKASRIALNEQPLNAPDPIADGSSLALSPGDLER</sequence>
<dbReference type="InterPro" id="IPR025669">
    <property type="entry name" value="AAA_dom"/>
</dbReference>
<gene>
    <name evidence="3" type="primary">parA</name>
    <name evidence="3" type="ORF">Enr13x_57470</name>
</gene>
<proteinExistence type="predicted"/>
<organism evidence="3 4">
    <name type="scientific">Stieleria neptunia</name>
    <dbReference type="NCBI Taxonomy" id="2527979"/>
    <lineage>
        <taxon>Bacteria</taxon>
        <taxon>Pseudomonadati</taxon>
        <taxon>Planctomycetota</taxon>
        <taxon>Planctomycetia</taxon>
        <taxon>Pirellulales</taxon>
        <taxon>Pirellulaceae</taxon>
        <taxon>Stieleria</taxon>
    </lineage>
</organism>
<dbReference type="GO" id="GO:0005829">
    <property type="term" value="C:cytosol"/>
    <property type="evidence" value="ECO:0007669"/>
    <property type="project" value="TreeGrafter"/>
</dbReference>
<dbReference type="PANTHER" id="PTHR43384">
    <property type="entry name" value="SEPTUM SITE-DETERMINING PROTEIN MIND HOMOLOG, CHLOROPLASTIC-RELATED"/>
    <property type="match status" value="1"/>
</dbReference>
<reference evidence="3 4" key="1">
    <citation type="submission" date="2019-03" db="EMBL/GenBank/DDBJ databases">
        <title>Deep-cultivation of Planctomycetes and their phenomic and genomic characterization uncovers novel biology.</title>
        <authorList>
            <person name="Wiegand S."/>
            <person name="Jogler M."/>
            <person name="Boedeker C."/>
            <person name="Pinto D."/>
            <person name="Vollmers J."/>
            <person name="Rivas-Marin E."/>
            <person name="Kohn T."/>
            <person name="Peeters S.H."/>
            <person name="Heuer A."/>
            <person name="Rast P."/>
            <person name="Oberbeckmann S."/>
            <person name="Bunk B."/>
            <person name="Jeske O."/>
            <person name="Meyerdierks A."/>
            <person name="Storesund J.E."/>
            <person name="Kallscheuer N."/>
            <person name="Luecker S."/>
            <person name="Lage O.M."/>
            <person name="Pohl T."/>
            <person name="Merkel B.J."/>
            <person name="Hornburger P."/>
            <person name="Mueller R.-W."/>
            <person name="Bruemmer F."/>
            <person name="Labrenz M."/>
            <person name="Spormann A.M."/>
            <person name="Op den Camp H."/>
            <person name="Overmann J."/>
            <person name="Amann R."/>
            <person name="Jetten M.S.M."/>
            <person name="Mascher T."/>
            <person name="Medema M.H."/>
            <person name="Devos D.P."/>
            <person name="Kaster A.-K."/>
            <person name="Ovreas L."/>
            <person name="Rohde M."/>
            <person name="Galperin M.Y."/>
            <person name="Jogler C."/>
        </authorList>
    </citation>
    <scope>NUCLEOTIDE SEQUENCE [LARGE SCALE GENOMIC DNA]</scope>
    <source>
        <strain evidence="3 4">Enr13</strain>
    </source>
</reference>
<dbReference type="Pfam" id="PF13614">
    <property type="entry name" value="AAA_31"/>
    <property type="match status" value="1"/>
</dbReference>
<dbReference type="OrthoDB" id="9794577at2"/>
<name>A0A518HYI8_9BACT</name>
<keyword evidence="4" id="KW-1185">Reference proteome</keyword>
<dbReference type="PANTHER" id="PTHR43384:SF13">
    <property type="entry name" value="SLR0110 PROTEIN"/>
    <property type="match status" value="1"/>
</dbReference>
<dbReference type="Gene3D" id="3.40.50.2300">
    <property type="match status" value="1"/>
</dbReference>
<accession>A0A518HYI8</accession>
<feature type="region of interest" description="Disordered" evidence="1">
    <location>
        <begin position="400"/>
        <end position="422"/>
    </location>
</feature>
<dbReference type="Proteomes" id="UP000319004">
    <property type="component" value="Chromosome"/>
</dbReference>
<evidence type="ECO:0000259" key="2">
    <source>
        <dbReference type="Pfam" id="PF13614"/>
    </source>
</evidence>
<dbReference type="Gene3D" id="3.40.50.300">
    <property type="entry name" value="P-loop containing nucleotide triphosphate hydrolases"/>
    <property type="match status" value="1"/>
</dbReference>
<dbReference type="GO" id="GO:0009898">
    <property type="term" value="C:cytoplasmic side of plasma membrane"/>
    <property type="evidence" value="ECO:0007669"/>
    <property type="project" value="TreeGrafter"/>
</dbReference>
<dbReference type="InterPro" id="IPR050625">
    <property type="entry name" value="ParA/MinD_ATPase"/>
</dbReference>
<dbReference type="GO" id="GO:0005524">
    <property type="term" value="F:ATP binding"/>
    <property type="evidence" value="ECO:0007669"/>
    <property type="project" value="TreeGrafter"/>
</dbReference>
<dbReference type="EMBL" id="CP037423">
    <property type="protein sequence ID" value="QDV45844.1"/>
    <property type="molecule type" value="Genomic_DNA"/>
</dbReference>
<evidence type="ECO:0000256" key="1">
    <source>
        <dbReference type="SAM" id="MobiDB-lite"/>
    </source>
</evidence>
<evidence type="ECO:0000313" key="3">
    <source>
        <dbReference type="EMBL" id="QDV45844.1"/>
    </source>
</evidence>
<dbReference type="SUPFAM" id="SSF52540">
    <property type="entry name" value="P-loop containing nucleoside triphosphate hydrolases"/>
    <property type="match status" value="1"/>
</dbReference>
<protein>
    <submittedName>
        <fullName evidence="3">Chromosome partitioning protein ParA</fullName>
    </submittedName>
</protein>
<dbReference type="KEGG" id="snep:Enr13x_57470"/>
<evidence type="ECO:0000313" key="4">
    <source>
        <dbReference type="Proteomes" id="UP000319004"/>
    </source>
</evidence>
<dbReference type="GO" id="GO:0016887">
    <property type="term" value="F:ATP hydrolysis activity"/>
    <property type="evidence" value="ECO:0007669"/>
    <property type="project" value="TreeGrafter"/>
</dbReference>
<dbReference type="AlphaFoldDB" id="A0A518HYI8"/>
<dbReference type="GO" id="GO:0051782">
    <property type="term" value="P:negative regulation of cell division"/>
    <property type="evidence" value="ECO:0007669"/>
    <property type="project" value="TreeGrafter"/>
</dbReference>
<dbReference type="RefSeq" id="WP_145390074.1">
    <property type="nucleotide sequence ID" value="NZ_CP037423.1"/>
</dbReference>
<dbReference type="InterPro" id="IPR027417">
    <property type="entry name" value="P-loop_NTPase"/>
</dbReference>